<evidence type="ECO:0008006" key="3">
    <source>
        <dbReference type="Google" id="ProtNLM"/>
    </source>
</evidence>
<accession>A0A2D6YH66</accession>
<dbReference type="Proteomes" id="UP000226525">
    <property type="component" value="Unassembled WGS sequence"/>
</dbReference>
<gene>
    <name evidence="1" type="ORF">CMN54_03555</name>
</gene>
<evidence type="ECO:0000313" key="1">
    <source>
        <dbReference type="EMBL" id="MAH62521.1"/>
    </source>
</evidence>
<comment type="caution">
    <text evidence="1">The sequence shown here is derived from an EMBL/GenBank/DDBJ whole genome shotgun (WGS) entry which is preliminary data.</text>
</comment>
<dbReference type="EMBL" id="NZEX01000036">
    <property type="protein sequence ID" value="MAH62521.1"/>
    <property type="molecule type" value="Genomic_DNA"/>
</dbReference>
<proteinExistence type="predicted"/>
<sequence length="253" mass="29763">MLQQNIAVLSLPRTLKYNLIMNWIVPVRRLLGTLLLALLLSNCSGLFESEAERQQRLAQHFEQGMRLFEQKAYTGAVESFRQVPPESALYNRSLAMIRRVPYQRGRDFYEEQRYADASRQFRAVPVAAAEYDSAQNYLREIEMIRIEQQYRESRGDRRRELLSQLVQKSRENSDAKRLDELLERGRKEMMGSMPAEQRDWLAWFRKTMEGETSRTVRQQMLEEMMQNFEQFAAEPTTRAAAIELVANLKLSLQ</sequence>
<name>A0A2D6YH66_9DELT</name>
<protein>
    <recommendedName>
        <fullName evidence="3">Outer membrane lipoprotein BamD-like domain-containing protein</fullName>
    </recommendedName>
</protein>
<organism evidence="1 2">
    <name type="scientific">SAR324 cluster bacterium</name>
    <dbReference type="NCBI Taxonomy" id="2024889"/>
    <lineage>
        <taxon>Bacteria</taxon>
        <taxon>Deltaproteobacteria</taxon>
        <taxon>SAR324 cluster</taxon>
    </lineage>
</organism>
<evidence type="ECO:0000313" key="2">
    <source>
        <dbReference type="Proteomes" id="UP000226525"/>
    </source>
</evidence>
<dbReference type="AlphaFoldDB" id="A0A2D6YH66"/>
<reference evidence="2" key="1">
    <citation type="submission" date="2017-09" db="EMBL/GenBank/DDBJ databases">
        <title>The Reconstruction of 2,631 Draft Metagenome-Assembled Genomes from the Global Oceans.</title>
        <authorList>
            <person name="Tully B.J."/>
            <person name="Graham E.D."/>
            <person name="Heidelberg J.F."/>
        </authorList>
    </citation>
    <scope>NUCLEOTIDE SEQUENCE [LARGE SCALE GENOMIC DNA]</scope>
</reference>